<protein>
    <recommendedName>
        <fullName evidence="6">Translation initiation factor IF-1</fullName>
    </recommendedName>
</protein>
<evidence type="ECO:0000256" key="3">
    <source>
        <dbReference type="ARBA" id="ARBA00022730"/>
    </source>
</evidence>
<dbReference type="GO" id="GO:0043022">
    <property type="term" value="F:ribosome binding"/>
    <property type="evidence" value="ECO:0007669"/>
    <property type="project" value="TreeGrafter"/>
</dbReference>
<dbReference type="InterPro" id="IPR012340">
    <property type="entry name" value="NA-bd_OB-fold"/>
</dbReference>
<keyword evidence="2 7" id="KW-0396">Initiation factor</keyword>
<reference evidence="9" key="1">
    <citation type="submission" date="2017-11" db="EMBL/GenBank/DDBJ databases">
        <authorList>
            <person name="Jian Z."/>
        </authorList>
    </citation>
    <scope>NUCLEOTIDE SEQUENCE</scope>
    <source>
        <strain evidence="9">YC</strain>
    </source>
</reference>
<keyword evidence="4" id="KW-0694">RNA-binding</keyword>
<evidence type="ECO:0000313" key="10">
    <source>
        <dbReference type="Proteomes" id="UP000663075"/>
    </source>
</evidence>
<keyword evidence="5 7" id="KW-0648">Protein biosynthesis</keyword>
<keyword evidence="10" id="KW-1185">Reference proteome</keyword>
<dbReference type="PANTHER" id="PTHR33370">
    <property type="entry name" value="TRANSLATION INITIATION FACTOR IF-1, CHLOROPLASTIC"/>
    <property type="match status" value="1"/>
</dbReference>
<dbReference type="PANTHER" id="PTHR33370:SF1">
    <property type="entry name" value="TRANSLATION INITIATION FACTOR IF-1, CHLOROPLASTIC"/>
    <property type="match status" value="1"/>
</dbReference>
<keyword evidence="3" id="KW-0699">rRNA-binding</keyword>
<accession>A0A975A351</accession>
<proteinExistence type="inferred from homology"/>
<dbReference type="InterPro" id="IPR004368">
    <property type="entry name" value="TIF_IF1"/>
</dbReference>
<evidence type="ECO:0000256" key="6">
    <source>
        <dbReference type="NCBIfam" id="TIGR00008"/>
    </source>
</evidence>
<dbReference type="Proteomes" id="UP000663075">
    <property type="component" value="Chromosome"/>
</dbReference>
<gene>
    <name evidence="9" type="primary">infA</name>
    <name evidence="9" type="ORF">CU086_00215</name>
</gene>
<dbReference type="NCBIfam" id="TIGR00008">
    <property type="entry name" value="infA"/>
    <property type="match status" value="1"/>
</dbReference>
<evidence type="ECO:0000256" key="7">
    <source>
        <dbReference type="PROSITE-ProRule" id="PRU00181"/>
    </source>
</evidence>
<feature type="domain" description="S1-like" evidence="8">
    <location>
        <begin position="43"/>
        <end position="80"/>
    </location>
</feature>
<evidence type="ECO:0000256" key="5">
    <source>
        <dbReference type="ARBA" id="ARBA00022917"/>
    </source>
</evidence>
<dbReference type="GO" id="GO:0019843">
    <property type="term" value="F:rRNA binding"/>
    <property type="evidence" value="ECO:0007669"/>
    <property type="project" value="UniProtKB-KW"/>
</dbReference>
<organism evidence="9 10">
    <name type="scientific">Candidatus Nasuia deltocephalincola</name>
    <dbReference type="NCBI Taxonomy" id="1160784"/>
    <lineage>
        <taxon>Bacteria</taxon>
        <taxon>Pseudomonadati</taxon>
        <taxon>Pseudomonadota</taxon>
        <taxon>Betaproteobacteria</taxon>
        <taxon>Candidatus Nasuia</taxon>
    </lineage>
</organism>
<dbReference type="Gene3D" id="2.40.50.140">
    <property type="entry name" value="Nucleic acid-binding proteins"/>
    <property type="match status" value="1"/>
</dbReference>
<evidence type="ECO:0000256" key="4">
    <source>
        <dbReference type="ARBA" id="ARBA00022884"/>
    </source>
</evidence>
<name>A0A975A351_9PROT</name>
<evidence type="ECO:0000256" key="1">
    <source>
        <dbReference type="ARBA" id="ARBA00010939"/>
    </source>
</evidence>
<dbReference type="PROSITE" id="PS50832">
    <property type="entry name" value="S1_IF1_TYPE"/>
    <property type="match status" value="1"/>
</dbReference>
<dbReference type="AlphaFoldDB" id="A0A975A351"/>
<dbReference type="SUPFAM" id="SSF50249">
    <property type="entry name" value="Nucleic acid-binding proteins"/>
    <property type="match status" value="1"/>
</dbReference>
<dbReference type="EMBL" id="CP024850">
    <property type="protein sequence ID" value="QSF25262.1"/>
    <property type="molecule type" value="Genomic_DNA"/>
</dbReference>
<comment type="similarity">
    <text evidence="1">Belongs to the IF-1 family.</text>
</comment>
<evidence type="ECO:0000259" key="8">
    <source>
        <dbReference type="PROSITE" id="PS50832"/>
    </source>
</evidence>
<evidence type="ECO:0000313" key="9">
    <source>
        <dbReference type="EMBL" id="QSF25262.1"/>
    </source>
</evidence>
<dbReference type="GO" id="GO:0003743">
    <property type="term" value="F:translation initiation factor activity"/>
    <property type="evidence" value="ECO:0007669"/>
    <property type="project" value="UniProtKB-UniRule"/>
</dbReference>
<evidence type="ECO:0000256" key="2">
    <source>
        <dbReference type="ARBA" id="ARBA00022540"/>
    </source>
</evidence>
<dbReference type="GO" id="GO:0005829">
    <property type="term" value="C:cytosol"/>
    <property type="evidence" value="ECO:0007669"/>
    <property type="project" value="TreeGrafter"/>
</dbReference>
<dbReference type="InterPro" id="IPR006196">
    <property type="entry name" value="RNA-binding_domain_S1_IF1"/>
</dbReference>
<sequence length="80" mass="9234">MYNKSDIINKKKGLKTSEAKVIECLPGNIYKVLLKNNKNPITGYLSGNMVRNYIKLIKDDIVIVEFSLLDSNRCRIVFRK</sequence>
<dbReference type="Pfam" id="PF01176">
    <property type="entry name" value="eIF-1a"/>
    <property type="match status" value="1"/>
</dbReference>